<gene>
    <name evidence="2" type="primary">Cnig_chr_V.g18989</name>
    <name evidence="2" type="ORF">B9Z55_018989</name>
</gene>
<reference evidence="3" key="1">
    <citation type="submission" date="2017-10" db="EMBL/GenBank/DDBJ databases">
        <title>Rapid genome shrinkage in a self-fertile nematode reveals novel sperm competition proteins.</title>
        <authorList>
            <person name="Yin D."/>
            <person name="Schwarz E.M."/>
            <person name="Thomas C.G."/>
            <person name="Felde R.L."/>
            <person name="Korf I.F."/>
            <person name="Cutter A.D."/>
            <person name="Schartner C.M."/>
            <person name="Ralston E.J."/>
            <person name="Meyer B.J."/>
            <person name="Haag E.S."/>
        </authorList>
    </citation>
    <scope>NUCLEOTIDE SEQUENCE [LARGE SCALE GENOMIC DNA]</scope>
    <source>
        <strain evidence="3">JU1422</strain>
    </source>
</reference>
<protein>
    <submittedName>
        <fullName evidence="2">Uncharacterized protein</fullName>
    </submittedName>
</protein>
<dbReference type="Proteomes" id="UP000230233">
    <property type="component" value="Chromosome V"/>
</dbReference>
<sequence>MDDELDYGSDNSMHDDIGDDSIDDEVPRQPKDRLDVIIDRKEKIATEKAFGINEEDEKHLCLGFSSEIGVSKRPGWGKKEKLNDMQKSHTLTKKRPQ</sequence>
<feature type="region of interest" description="Disordered" evidence="1">
    <location>
        <begin position="73"/>
        <end position="97"/>
    </location>
</feature>
<comment type="caution">
    <text evidence="2">The sequence shown here is derived from an EMBL/GenBank/DDBJ whole genome shotgun (WGS) entry which is preliminary data.</text>
</comment>
<proteinExistence type="predicted"/>
<accession>A0A2G5TGF2</accession>
<feature type="compositionally biased region" description="Basic and acidic residues" evidence="1">
    <location>
        <begin position="77"/>
        <end position="87"/>
    </location>
</feature>
<dbReference type="AlphaFoldDB" id="A0A2G5TGF2"/>
<keyword evidence="3" id="KW-1185">Reference proteome</keyword>
<dbReference type="STRING" id="1611254.A0A2G5TGF2"/>
<dbReference type="EMBL" id="PDUG01000005">
    <property type="protein sequence ID" value="PIC26404.1"/>
    <property type="molecule type" value="Genomic_DNA"/>
</dbReference>
<name>A0A2G5TGF2_9PELO</name>
<evidence type="ECO:0000313" key="3">
    <source>
        <dbReference type="Proteomes" id="UP000230233"/>
    </source>
</evidence>
<feature type="region of interest" description="Disordered" evidence="1">
    <location>
        <begin position="1"/>
        <end position="31"/>
    </location>
</feature>
<organism evidence="2 3">
    <name type="scientific">Caenorhabditis nigoni</name>
    <dbReference type="NCBI Taxonomy" id="1611254"/>
    <lineage>
        <taxon>Eukaryota</taxon>
        <taxon>Metazoa</taxon>
        <taxon>Ecdysozoa</taxon>
        <taxon>Nematoda</taxon>
        <taxon>Chromadorea</taxon>
        <taxon>Rhabditida</taxon>
        <taxon>Rhabditina</taxon>
        <taxon>Rhabditomorpha</taxon>
        <taxon>Rhabditoidea</taxon>
        <taxon>Rhabditidae</taxon>
        <taxon>Peloderinae</taxon>
        <taxon>Caenorhabditis</taxon>
    </lineage>
</organism>
<evidence type="ECO:0000256" key="1">
    <source>
        <dbReference type="SAM" id="MobiDB-lite"/>
    </source>
</evidence>
<evidence type="ECO:0000313" key="2">
    <source>
        <dbReference type="EMBL" id="PIC26404.1"/>
    </source>
</evidence>